<keyword evidence="15" id="KW-1185">Reference proteome</keyword>
<keyword evidence="8" id="KW-0915">Sodium</keyword>
<dbReference type="Pfam" id="PF00999">
    <property type="entry name" value="Na_H_Exchanger"/>
    <property type="match status" value="1"/>
</dbReference>
<keyword evidence="6 12" id="KW-0812">Transmembrane</keyword>
<evidence type="ECO:0000256" key="11">
    <source>
        <dbReference type="ARBA" id="ARBA00023201"/>
    </source>
</evidence>
<dbReference type="InterPro" id="IPR018422">
    <property type="entry name" value="Cation/H_exchanger_CPA1"/>
</dbReference>
<evidence type="ECO:0000313" key="15">
    <source>
        <dbReference type="Proteomes" id="UP001549077"/>
    </source>
</evidence>
<keyword evidence="10 12" id="KW-0472">Membrane</keyword>
<feature type="transmembrane region" description="Helical" evidence="12">
    <location>
        <begin position="138"/>
        <end position="159"/>
    </location>
</feature>
<feature type="transmembrane region" description="Helical" evidence="12">
    <location>
        <begin position="171"/>
        <end position="191"/>
    </location>
</feature>
<protein>
    <submittedName>
        <fullName evidence="14">CPA1 family monovalent cation:H+ antiporter</fullName>
    </submittedName>
</protein>
<feature type="transmembrane region" description="Helical" evidence="12">
    <location>
        <begin position="252"/>
        <end position="274"/>
    </location>
</feature>
<dbReference type="PANTHER" id="PTHR10110:SF195">
    <property type="entry name" value="NA(+)_H(+) ANTIPORTER NHAS2"/>
    <property type="match status" value="1"/>
</dbReference>
<evidence type="ECO:0000256" key="7">
    <source>
        <dbReference type="ARBA" id="ARBA00022989"/>
    </source>
</evidence>
<organism evidence="14 15">
    <name type="scientific">Rhizobium binae</name>
    <dbReference type="NCBI Taxonomy" id="1138190"/>
    <lineage>
        <taxon>Bacteria</taxon>
        <taxon>Pseudomonadati</taxon>
        <taxon>Pseudomonadota</taxon>
        <taxon>Alphaproteobacteria</taxon>
        <taxon>Hyphomicrobiales</taxon>
        <taxon>Rhizobiaceae</taxon>
        <taxon>Rhizobium/Agrobacterium group</taxon>
        <taxon>Rhizobium</taxon>
    </lineage>
</organism>
<keyword evidence="3" id="KW-0813">Transport</keyword>
<accession>A0ABV2MPR9</accession>
<evidence type="ECO:0000313" key="14">
    <source>
        <dbReference type="EMBL" id="MET3758463.1"/>
    </source>
</evidence>
<dbReference type="EMBL" id="JBEPMY010000030">
    <property type="protein sequence ID" value="MET3758463.1"/>
    <property type="molecule type" value="Genomic_DNA"/>
</dbReference>
<evidence type="ECO:0000256" key="12">
    <source>
        <dbReference type="SAM" id="Phobius"/>
    </source>
</evidence>
<comment type="similarity">
    <text evidence="2">Belongs to the monovalent cation:proton antiporter 1 (CPA1) transporter (TC 2.A.36) family.</text>
</comment>
<feature type="transmembrane region" description="Helical" evidence="12">
    <location>
        <begin position="200"/>
        <end position="218"/>
    </location>
</feature>
<evidence type="ECO:0000256" key="9">
    <source>
        <dbReference type="ARBA" id="ARBA00023065"/>
    </source>
</evidence>
<evidence type="ECO:0000256" key="1">
    <source>
        <dbReference type="ARBA" id="ARBA00004651"/>
    </source>
</evidence>
<keyword evidence="9" id="KW-0406">Ion transport</keyword>
<feature type="transmembrane region" description="Helical" evidence="12">
    <location>
        <begin position="349"/>
        <end position="370"/>
    </location>
</feature>
<feature type="transmembrane region" description="Helical" evidence="12">
    <location>
        <begin position="286"/>
        <end position="310"/>
    </location>
</feature>
<keyword evidence="5" id="KW-1003">Cell membrane</keyword>
<evidence type="ECO:0000256" key="6">
    <source>
        <dbReference type="ARBA" id="ARBA00022692"/>
    </source>
</evidence>
<feature type="transmembrane region" description="Helical" evidence="12">
    <location>
        <begin position="39"/>
        <end position="56"/>
    </location>
</feature>
<evidence type="ECO:0000256" key="3">
    <source>
        <dbReference type="ARBA" id="ARBA00022448"/>
    </source>
</evidence>
<dbReference type="PANTHER" id="PTHR10110">
    <property type="entry name" value="SODIUM/HYDROGEN EXCHANGER"/>
    <property type="match status" value="1"/>
</dbReference>
<dbReference type="Gene3D" id="6.10.140.1330">
    <property type="match status" value="1"/>
</dbReference>
<proteinExistence type="inferred from homology"/>
<name>A0ABV2MPR9_9HYPH</name>
<keyword evidence="7 12" id="KW-1133">Transmembrane helix</keyword>
<evidence type="ECO:0000256" key="8">
    <source>
        <dbReference type="ARBA" id="ARBA00023053"/>
    </source>
</evidence>
<feature type="transmembrane region" description="Helical" evidence="12">
    <location>
        <begin position="63"/>
        <end position="86"/>
    </location>
</feature>
<feature type="transmembrane region" description="Helical" evidence="12">
    <location>
        <begin position="322"/>
        <end position="343"/>
    </location>
</feature>
<keyword evidence="4" id="KW-0050">Antiport</keyword>
<dbReference type="Proteomes" id="UP001549077">
    <property type="component" value="Unassembled WGS sequence"/>
</dbReference>
<feature type="transmembrane region" description="Helical" evidence="12">
    <location>
        <begin position="98"/>
        <end position="118"/>
    </location>
</feature>
<evidence type="ECO:0000256" key="10">
    <source>
        <dbReference type="ARBA" id="ARBA00023136"/>
    </source>
</evidence>
<comment type="subcellular location">
    <subcellularLocation>
        <location evidence="1">Cell membrane</location>
        <topology evidence="1">Multi-pass membrane protein</topology>
    </subcellularLocation>
</comment>
<evidence type="ECO:0000256" key="2">
    <source>
        <dbReference type="ARBA" id="ARBA00007367"/>
    </source>
</evidence>
<evidence type="ECO:0000256" key="5">
    <source>
        <dbReference type="ARBA" id="ARBA00022475"/>
    </source>
</evidence>
<reference evidence="14 15" key="1">
    <citation type="submission" date="2024-06" db="EMBL/GenBank/DDBJ databases">
        <title>Genomic Encyclopedia of Type Strains, Phase IV (KMG-IV): sequencing the most valuable type-strain genomes for metagenomic binning, comparative biology and taxonomic classification.</title>
        <authorList>
            <person name="Goeker M."/>
        </authorList>
    </citation>
    <scope>NUCLEOTIDE SEQUENCE [LARGE SCALE GENOMIC DNA]</scope>
    <source>
        <strain evidence="14 15">DSM 29288</strain>
    </source>
</reference>
<comment type="caution">
    <text evidence="14">The sequence shown here is derived from an EMBL/GenBank/DDBJ whole genome shotgun (WGS) entry which is preliminary data.</text>
</comment>
<feature type="domain" description="Cation/H+ exchanger transmembrane" evidence="13">
    <location>
        <begin position="28"/>
        <end position="375"/>
    </location>
</feature>
<sequence length="385" mass="40579">MGLASSSLLVLLELALPNAALYEQLSRLVQQVDFQTTVMNGMLAFLLFAGSLHVDFEALRSRLAVVGLMATAGTVMSTGLVGSLMWGLAHMIGLDLPFAWALVFGALISPTDPVAVLATLKAVKVPAELETDMAGESLFNDGVGVVLFTALVVFAAASGGDSVGPTEVGELFLLEAIGGGLLGLVCGYAAYRAMRAIDDYPVEVLISIALAMGCYSLATALHMSGPIAVVVAGILVGNRGPQDALSDLTQSYLFGFWTLVDQILNSILFLLIGLEVLVLRFDASYLPLSLLAIPVAVTARLVSTASAVAALKRWYSFHRGTVAVLVWGGLRGGISIALALSLPETEWKPILLSATYFVVVFTILVQGLTLRRVAKRVLIQQEAVA</sequence>
<gene>
    <name evidence="14" type="ORF">ABID08_005845</name>
</gene>
<evidence type="ECO:0000259" key="13">
    <source>
        <dbReference type="Pfam" id="PF00999"/>
    </source>
</evidence>
<evidence type="ECO:0000256" key="4">
    <source>
        <dbReference type="ARBA" id="ARBA00022449"/>
    </source>
</evidence>
<dbReference type="InterPro" id="IPR006153">
    <property type="entry name" value="Cation/H_exchanger_TM"/>
</dbReference>
<keyword evidence="11" id="KW-0739">Sodium transport</keyword>